<gene>
    <name evidence="1" type="ORF">PF009_g17561</name>
</gene>
<name>A0A6A3EM74_9STRA</name>
<accession>A0A6A3EM74</accession>
<dbReference type="EMBL" id="QXGF01001122">
    <property type="protein sequence ID" value="KAE8932410.1"/>
    <property type="molecule type" value="Genomic_DNA"/>
</dbReference>
<dbReference type="AlphaFoldDB" id="A0A6A3EM74"/>
<comment type="caution">
    <text evidence="1">The sequence shown here is derived from an EMBL/GenBank/DDBJ whole genome shotgun (WGS) entry which is preliminary data.</text>
</comment>
<evidence type="ECO:0000313" key="1">
    <source>
        <dbReference type="EMBL" id="KAE8932410.1"/>
    </source>
</evidence>
<evidence type="ECO:0000313" key="2">
    <source>
        <dbReference type="Proteomes" id="UP000429523"/>
    </source>
</evidence>
<protein>
    <submittedName>
        <fullName evidence="1">Uncharacterized protein</fullName>
    </submittedName>
</protein>
<proteinExistence type="predicted"/>
<organism evidence="1 2">
    <name type="scientific">Phytophthora fragariae</name>
    <dbReference type="NCBI Taxonomy" id="53985"/>
    <lineage>
        <taxon>Eukaryota</taxon>
        <taxon>Sar</taxon>
        <taxon>Stramenopiles</taxon>
        <taxon>Oomycota</taxon>
        <taxon>Peronosporomycetes</taxon>
        <taxon>Peronosporales</taxon>
        <taxon>Peronosporaceae</taxon>
        <taxon>Phytophthora</taxon>
    </lineage>
</organism>
<dbReference type="Proteomes" id="UP000429523">
    <property type="component" value="Unassembled WGS sequence"/>
</dbReference>
<reference evidence="1 2" key="1">
    <citation type="submission" date="2018-08" db="EMBL/GenBank/DDBJ databases">
        <title>Genomic investigation of the strawberry pathogen Phytophthora fragariae indicates pathogenicity is determined by transcriptional variation in three key races.</title>
        <authorList>
            <person name="Adams T.M."/>
            <person name="Armitage A.D."/>
            <person name="Sobczyk M.K."/>
            <person name="Bates H.J."/>
            <person name="Dunwell J.M."/>
            <person name="Nellist C.F."/>
            <person name="Harrison R.J."/>
        </authorList>
    </citation>
    <scope>NUCLEOTIDE SEQUENCE [LARGE SCALE GENOMIC DNA]</scope>
    <source>
        <strain evidence="1 2">NOV-9</strain>
    </source>
</reference>
<sequence>MPVGTFCRLYFARLKGRECQPTTAVRCSSAATAQTPPPPDSAGTCGGADFEQLGCGTPTTQRGTCGGADFERQLGCDGPDAAPRQRSERAR</sequence>